<reference evidence="2" key="1">
    <citation type="submission" date="2021-12" db="EMBL/GenBank/DDBJ databases">
        <authorList>
            <person name="Zaccaron A."/>
            <person name="Stergiopoulos I."/>
        </authorList>
    </citation>
    <scope>NUCLEOTIDE SEQUENCE</scope>
    <source>
        <strain evidence="2">Race5_Kim</strain>
    </source>
</reference>
<feature type="region of interest" description="Disordered" evidence="1">
    <location>
        <begin position="1"/>
        <end position="36"/>
    </location>
</feature>
<dbReference type="AlphaFoldDB" id="A0A9Q8PER5"/>
<dbReference type="KEGG" id="ffu:CLAFUR5_11114"/>
<evidence type="ECO:0000256" key="1">
    <source>
        <dbReference type="SAM" id="MobiDB-lite"/>
    </source>
</evidence>
<evidence type="ECO:0000313" key="3">
    <source>
        <dbReference type="Proteomes" id="UP000756132"/>
    </source>
</evidence>
<proteinExistence type="predicted"/>
<protein>
    <submittedName>
        <fullName evidence="2">Uncharacterized protein</fullName>
    </submittedName>
</protein>
<name>A0A9Q8PER5_PASFU</name>
<dbReference type="EMBL" id="CP090170">
    <property type="protein sequence ID" value="UJO21118.1"/>
    <property type="molecule type" value="Genomic_DNA"/>
</dbReference>
<gene>
    <name evidence="2" type="ORF">CLAFUR5_11114</name>
</gene>
<keyword evidence="3" id="KW-1185">Reference proteome</keyword>
<dbReference type="Proteomes" id="UP000756132">
    <property type="component" value="Chromosome 8"/>
</dbReference>
<dbReference type="RefSeq" id="XP_047765484.1">
    <property type="nucleotide sequence ID" value="XM_047910262.1"/>
</dbReference>
<organism evidence="2 3">
    <name type="scientific">Passalora fulva</name>
    <name type="common">Tomato leaf mold</name>
    <name type="synonym">Cladosporium fulvum</name>
    <dbReference type="NCBI Taxonomy" id="5499"/>
    <lineage>
        <taxon>Eukaryota</taxon>
        <taxon>Fungi</taxon>
        <taxon>Dikarya</taxon>
        <taxon>Ascomycota</taxon>
        <taxon>Pezizomycotina</taxon>
        <taxon>Dothideomycetes</taxon>
        <taxon>Dothideomycetidae</taxon>
        <taxon>Mycosphaerellales</taxon>
        <taxon>Mycosphaerellaceae</taxon>
        <taxon>Fulvia</taxon>
    </lineage>
</organism>
<reference evidence="2" key="2">
    <citation type="journal article" date="2022" name="Microb. Genom.">
        <title>A chromosome-scale genome assembly of the tomato pathogen Cladosporium fulvum reveals a compartmentalized genome architecture and the presence of a dispensable chromosome.</title>
        <authorList>
            <person name="Zaccaron A.Z."/>
            <person name="Chen L.H."/>
            <person name="Samaras A."/>
            <person name="Stergiopoulos I."/>
        </authorList>
    </citation>
    <scope>NUCLEOTIDE SEQUENCE</scope>
    <source>
        <strain evidence="2">Race5_Kim</strain>
    </source>
</reference>
<sequence length="190" mass="20935">MQPRRRASPLPDQVFEDTNMHQPERTAAGDAAQPHKDTDLRNRILNSHKNSTTTSSTAPSLPQLKNTSSITCDSWVTAKAWLEAVEPAHTHFITNEVVYQGWFVPDPSPIFHLVFDVEWGPRIHLRVGAQMPTLTFNMTEKRVAVCRRPSWFASRQAMVMPASLGAGPMVTTSAAGATGAEIEIEVAGMD</sequence>
<evidence type="ECO:0000313" key="2">
    <source>
        <dbReference type="EMBL" id="UJO21118.1"/>
    </source>
</evidence>
<accession>A0A9Q8PER5</accession>
<dbReference type="GeneID" id="71990992"/>